<dbReference type="InterPro" id="IPR056423">
    <property type="entry name" value="BACK_BPM_SPOP"/>
</dbReference>
<dbReference type="Pfam" id="PF24570">
    <property type="entry name" value="BACK_BPM_SPOP"/>
    <property type="match status" value="1"/>
</dbReference>
<feature type="domain" description="BTB" evidence="4">
    <location>
        <begin position="257"/>
        <end position="323"/>
    </location>
</feature>
<evidence type="ECO:0000256" key="3">
    <source>
        <dbReference type="SAM" id="MobiDB-lite"/>
    </source>
</evidence>
<protein>
    <recommendedName>
        <fullName evidence="8">BTB domain-containing protein</fullName>
    </recommendedName>
</protein>
<dbReference type="PROSITE" id="PS50144">
    <property type="entry name" value="MATH"/>
    <property type="match status" value="1"/>
</dbReference>
<dbReference type="PROSITE" id="PS50097">
    <property type="entry name" value="BTB"/>
    <property type="match status" value="1"/>
</dbReference>
<dbReference type="SUPFAM" id="SSF49599">
    <property type="entry name" value="TRAF domain-like"/>
    <property type="match status" value="1"/>
</dbReference>
<dbReference type="CDD" id="cd00121">
    <property type="entry name" value="MATH"/>
    <property type="match status" value="1"/>
</dbReference>
<dbReference type="OMA" id="FICVYLE"/>
<proteinExistence type="inferred from homology"/>
<evidence type="ECO:0000256" key="1">
    <source>
        <dbReference type="ARBA" id="ARBA00004906"/>
    </source>
</evidence>
<feature type="domain" description="MATH" evidence="5">
    <location>
        <begin position="81"/>
        <end position="219"/>
    </location>
</feature>
<sequence length="428" mass="47085">MPHRHLRRAPPLSPTRSPSPPRNRVRTRAASSPTMALPAYQYHYQSGTAPDARRGYVSARVRPPSMTTRSTTSTCTTGTVEGHHRFVIPHYGWLRAHLGGGQCFPLGSFSVAGYDWAVVFFPRGATVGENHDHAAFYVELLTSRAAAAATFDLRFVRAGSGSGSGRPLPMHQPDTEPHRFSTMTHFDPAVYGVRVDAMLMQSVQSNYVRDDRLIIDCTLHVAGKPRVSTAEPLAAIDGPPPALPAHLGKLLDSEAHADVTFDVQGEEFTAHRVVLAMRSPVFKAELFGPMSNTGETVKVVDMQPAVFKLLLGFVYTESLAAMDDLDEDDKRELARHLLVAADRYGMGRLKIICGHILEWSLTAETVASTIALADRHGCRELKEACVEFVVAMGMNDETMTSRHEGDQLSCFSVIKHFFSEIGSFFKIH</sequence>
<evidence type="ECO:0000256" key="2">
    <source>
        <dbReference type="ARBA" id="ARBA00010846"/>
    </source>
</evidence>
<evidence type="ECO:0000259" key="4">
    <source>
        <dbReference type="PROSITE" id="PS50097"/>
    </source>
</evidence>
<accession>J3MQ24</accession>
<dbReference type="AlphaFoldDB" id="J3MQ24"/>
<dbReference type="Pfam" id="PF00651">
    <property type="entry name" value="BTB"/>
    <property type="match status" value="1"/>
</dbReference>
<reference evidence="6" key="2">
    <citation type="submission" date="2013-04" db="UniProtKB">
        <authorList>
            <consortium name="EnsemblPlants"/>
        </authorList>
    </citation>
    <scope>IDENTIFICATION</scope>
</reference>
<dbReference type="EnsemblPlants" id="OB08G12030.1">
    <property type="protein sequence ID" value="OB08G12030.1"/>
    <property type="gene ID" value="OB08G12030"/>
</dbReference>
<evidence type="ECO:0008006" key="8">
    <source>
        <dbReference type="Google" id="ProtNLM"/>
    </source>
</evidence>
<dbReference type="InterPro" id="IPR045005">
    <property type="entry name" value="BPM1-6"/>
</dbReference>
<dbReference type="HOGENOM" id="CLU_004253_2_0_1"/>
<dbReference type="PANTHER" id="PTHR26379">
    <property type="entry name" value="BTB/POZ AND MATH DOMAIN-CONTAINING PROTEIN 1"/>
    <property type="match status" value="1"/>
</dbReference>
<dbReference type="InterPro" id="IPR002083">
    <property type="entry name" value="MATH/TRAF_dom"/>
</dbReference>
<dbReference type="SMART" id="SM00225">
    <property type="entry name" value="BTB"/>
    <property type="match status" value="1"/>
</dbReference>
<feature type="region of interest" description="Disordered" evidence="3">
    <location>
        <begin position="1"/>
        <end position="32"/>
    </location>
</feature>
<keyword evidence="7" id="KW-1185">Reference proteome</keyword>
<gene>
    <name evidence="6" type="primary">LOC102704169</name>
</gene>
<dbReference type="Proteomes" id="UP000006038">
    <property type="component" value="Chromosome 8"/>
</dbReference>
<dbReference type="InterPro" id="IPR011333">
    <property type="entry name" value="SKP1/BTB/POZ_sf"/>
</dbReference>
<dbReference type="PANTHER" id="PTHR26379:SF187">
    <property type="entry name" value="OS07G0655300 PROTEIN"/>
    <property type="match status" value="1"/>
</dbReference>
<reference evidence="6" key="1">
    <citation type="journal article" date="2013" name="Nat. Commun.">
        <title>Whole-genome sequencing of Oryza brachyantha reveals mechanisms underlying Oryza genome evolution.</title>
        <authorList>
            <person name="Chen J."/>
            <person name="Huang Q."/>
            <person name="Gao D."/>
            <person name="Wang J."/>
            <person name="Lang Y."/>
            <person name="Liu T."/>
            <person name="Li B."/>
            <person name="Bai Z."/>
            <person name="Luis Goicoechea J."/>
            <person name="Liang C."/>
            <person name="Chen C."/>
            <person name="Zhang W."/>
            <person name="Sun S."/>
            <person name="Liao Y."/>
            <person name="Zhang X."/>
            <person name="Yang L."/>
            <person name="Song C."/>
            <person name="Wang M."/>
            <person name="Shi J."/>
            <person name="Liu G."/>
            <person name="Liu J."/>
            <person name="Zhou H."/>
            <person name="Zhou W."/>
            <person name="Yu Q."/>
            <person name="An N."/>
            <person name="Chen Y."/>
            <person name="Cai Q."/>
            <person name="Wang B."/>
            <person name="Liu B."/>
            <person name="Min J."/>
            <person name="Huang Y."/>
            <person name="Wu H."/>
            <person name="Li Z."/>
            <person name="Zhang Y."/>
            <person name="Yin Y."/>
            <person name="Song W."/>
            <person name="Jiang J."/>
            <person name="Jackson S.A."/>
            <person name="Wing R.A."/>
            <person name="Wang J."/>
            <person name="Chen M."/>
        </authorList>
    </citation>
    <scope>NUCLEOTIDE SEQUENCE [LARGE SCALE GENOMIC DNA]</scope>
    <source>
        <strain evidence="6">cv. IRGC 101232</strain>
    </source>
</reference>
<organism evidence="6">
    <name type="scientific">Oryza brachyantha</name>
    <name type="common">malo sina</name>
    <dbReference type="NCBI Taxonomy" id="4533"/>
    <lineage>
        <taxon>Eukaryota</taxon>
        <taxon>Viridiplantae</taxon>
        <taxon>Streptophyta</taxon>
        <taxon>Embryophyta</taxon>
        <taxon>Tracheophyta</taxon>
        <taxon>Spermatophyta</taxon>
        <taxon>Magnoliopsida</taxon>
        <taxon>Liliopsida</taxon>
        <taxon>Poales</taxon>
        <taxon>Poaceae</taxon>
        <taxon>BOP clade</taxon>
        <taxon>Oryzoideae</taxon>
        <taxon>Oryzeae</taxon>
        <taxon>Oryzinae</taxon>
        <taxon>Oryza</taxon>
    </lineage>
</organism>
<evidence type="ECO:0000313" key="6">
    <source>
        <dbReference type="EnsemblPlants" id="OB08G12030.1"/>
    </source>
</evidence>
<comment type="similarity">
    <text evidence="2">Belongs to the Tdpoz family.</text>
</comment>
<dbReference type="Gene3D" id="3.30.710.10">
    <property type="entry name" value="Potassium Channel Kv1.1, Chain A"/>
    <property type="match status" value="1"/>
</dbReference>
<evidence type="ECO:0000259" key="5">
    <source>
        <dbReference type="PROSITE" id="PS50144"/>
    </source>
</evidence>
<name>J3MQ24_ORYBR</name>
<dbReference type="eggNOG" id="KOG1987">
    <property type="taxonomic scope" value="Eukaryota"/>
</dbReference>
<dbReference type="SUPFAM" id="SSF54695">
    <property type="entry name" value="POZ domain"/>
    <property type="match status" value="1"/>
</dbReference>
<dbReference type="InterPro" id="IPR008974">
    <property type="entry name" value="TRAF-like"/>
</dbReference>
<dbReference type="GO" id="GO:0016567">
    <property type="term" value="P:protein ubiquitination"/>
    <property type="evidence" value="ECO:0007669"/>
    <property type="project" value="InterPro"/>
</dbReference>
<feature type="compositionally biased region" description="Pro residues" evidence="3">
    <location>
        <begin position="11"/>
        <end position="21"/>
    </location>
</feature>
<evidence type="ECO:0000313" key="7">
    <source>
        <dbReference type="Proteomes" id="UP000006038"/>
    </source>
</evidence>
<dbReference type="InterPro" id="IPR000210">
    <property type="entry name" value="BTB/POZ_dom"/>
</dbReference>
<comment type="pathway">
    <text evidence="1">Protein modification; protein ubiquitination.</text>
</comment>
<dbReference type="Gene3D" id="2.60.210.10">
    <property type="entry name" value="Apoptosis, Tumor Necrosis Factor Receptor Associated Protein 2, Chain A"/>
    <property type="match status" value="1"/>
</dbReference>
<dbReference type="Gramene" id="OB08G12030.1">
    <property type="protein sequence ID" value="OB08G12030.1"/>
    <property type="gene ID" value="OB08G12030"/>
</dbReference>